<dbReference type="InterPro" id="IPR005467">
    <property type="entry name" value="His_kinase_dom"/>
</dbReference>
<keyword evidence="2" id="KW-0808">Transferase</keyword>
<evidence type="ECO:0000256" key="4">
    <source>
        <dbReference type="PROSITE-ProRule" id="PRU00169"/>
    </source>
</evidence>
<feature type="region of interest" description="Disordered" evidence="5">
    <location>
        <begin position="245"/>
        <end position="343"/>
    </location>
</feature>
<feature type="compositionally biased region" description="Polar residues" evidence="5">
    <location>
        <begin position="325"/>
        <end position="343"/>
    </location>
</feature>
<dbReference type="InterPro" id="IPR001789">
    <property type="entry name" value="Sig_transdc_resp-reg_receiver"/>
</dbReference>
<keyword evidence="9" id="KW-1185">Reference proteome</keyword>
<comment type="caution">
    <text evidence="8">The sequence shown here is derived from an EMBL/GenBank/DDBJ whole genome shotgun (WGS) entry which is preliminary data.</text>
</comment>
<sequence length="1139" mass="124994">MVLLEPTVPSRPHLLPDGQQMVPELLRLYRPAFEGSSNGVHSHISRSTDQGRQPSNISLAVTDPCLPALTQLGVFRLTGVQAFTTLLDGAKPNVIAQATTQPLTHNDHTDDHLGTRTIGLNCNPSETIDSANITSNPCQLVIRDLEQENDLRAHPFIVRHPHIRFYVEVPLRTTMGEVLGTYCLVDEKPRPVFAQSDMEAIQEVAHAISAHLENVWSRKRKAKSHRMLGGLLKFIQDEPEIAKTERNARTASNVTSPPSAGFPEMDALSLTTSNISRDLSPTSTRPPRETSRPRHEVFNPSHESREIGPKPHERHQEHVRRCSDESSTLVTVAERSSPSPGTSLLFSTASSLIMECMELDGVVFLDPSMSNSRRHSNASSSDWEQIGRDADSVASSSHPPSHGQWSDKACEPLGLCLSDSSAENNNSGFRLSLTEGILHDMFTAFPNGEIFHLDHPLPFPIPLSGGRRHSLQSLESKQHLHHVVTSHLANEFPDAKSAIFLPLWNWDKSRWLTGTLIWTCDARPPLVMDDLAYLKTFGDSLTAEFSQLRWAATEQSKTDLLSSVSHELRSPLHGMLAGAELLQTTSLDTDQRDMVTMVETCGLTLLDTMNYLLDYAKINNLTHIHKTGGSNDNVDLENLMTAFDLDTLVEQVTEAFSAVSGKATGSNAKSSDDLSVVVRVEEQNSWAIHSISGAWRRIVMNLLGNAFKFTQSGLIEVSLSKIVEREGYSKSVYAHLSITDTGCGISPDFLEHNLFRPFAQENMLTEGVGLGLSIVQQLVTNLGGSIEVKSQLGGGTQVEVRIPVAFAAETPLDAQPLRRPEQPGARTVTRVCLIGLNAYADLKDAPCGVLSTEAKRKLSIRGAVSNVLLSQPGWMVSFADSIENSSGDIAVIEESSLKRISAKGPIKAQYHTIMVLGENGVSLPDTFAIEGADVIYLAQPIGPRKITDALQRYIDSHHEASPSVESPISGPFSGIPQRGRSLSDAFALAKGIESPPVMKENVAEFAPATLQAVDHKKLHVLIVDDNDINIKILTTFMRRIRCSYETATNGQIALDKYKERDGKFDYVLMDISMPVMDGIVSSSKIREYEEQHKLPRATIMAVTGVASSSMQQQAFAAGIDDYLVKPLSLHDLKRIMNIT</sequence>
<evidence type="ECO:0000259" key="6">
    <source>
        <dbReference type="PROSITE" id="PS50109"/>
    </source>
</evidence>
<dbReference type="InterPro" id="IPR011006">
    <property type="entry name" value="CheY-like_superfamily"/>
</dbReference>
<dbReference type="FunFam" id="1.10.287.130:FF:000023">
    <property type="entry name" value="Sensor histidine kinase/response regulator, putative"/>
    <property type="match status" value="1"/>
</dbReference>
<dbReference type="GO" id="GO:0000155">
    <property type="term" value="F:phosphorelay sensor kinase activity"/>
    <property type="evidence" value="ECO:0007669"/>
    <property type="project" value="InterPro"/>
</dbReference>
<dbReference type="EMBL" id="VCAU01000026">
    <property type="protein sequence ID" value="KAF9890471.1"/>
    <property type="molecule type" value="Genomic_DNA"/>
</dbReference>
<reference evidence="8" key="2">
    <citation type="submission" date="2020-02" db="EMBL/GenBank/DDBJ databases">
        <authorList>
            <person name="Gilchrist C.L.M."/>
            <person name="Chooi Y.-H."/>
        </authorList>
    </citation>
    <scope>NUCLEOTIDE SEQUENCE</scope>
    <source>
        <strain evidence="8">MST-FP2251</strain>
    </source>
</reference>
<evidence type="ECO:0000256" key="1">
    <source>
        <dbReference type="ARBA" id="ARBA00022553"/>
    </source>
</evidence>
<dbReference type="InterPro" id="IPR003018">
    <property type="entry name" value="GAF"/>
</dbReference>
<organism evidence="8 9">
    <name type="scientific">Aspergillus nanangensis</name>
    <dbReference type="NCBI Taxonomy" id="2582783"/>
    <lineage>
        <taxon>Eukaryota</taxon>
        <taxon>Fungi</taxon>
        <taxon>Dikarya</taxon>
        <taxon>Ascomycota</taxon>
        <taxon>Pezizomycotina</taxon>
        <taxon>Eurotiomycetes</taxon>
        <taxon>Eurotiomycetidae</taxon>
        <taxon>Eurotiales</taxon>
        <taxon>Aspergillaceae</taxon>
        <taxon>Aspergillus</taxon>
        <taxon>Aspergillus subgen. Circumdati</taxon>
    </lineage>
</organism>
<dbReference type="SUPFAM" id="SSF55781">
    <property type="entry name" value="GAF domain-like"/>
    <property type="match status" value="1"/>
</dbReference>
<name>A0AAD4GV72_ASPNN</name>
<dbReference type="PANTHER" id="PTHR43719">
    <property type="entry name" value="TWO-COMPONENT HISTIDINE KINASE"/>
    <property type="match status" value="1"/>
</dbReference>
<proteinExistence type="predicted"/>
<keyword evidence="3" id="KW-0418">Kinase</keyword>
<feature type="region of interest" description="Disordered" evidence="5">
    <location>
        <begin position="370"/>
        <end position="406"/>
    </location>
</feature>
<dbReference type="Pfam" id="PF01590">
    <property type="entry name" value="GAF"/>
    <property type="match status" value="1"/>
</dbReference>
<dbReference type="Gene3D" id="1.10.287.130">
    <property type="match status" value="1"/>
</dbReference>
<dbReference type="Gene3D" id="3.30.450.40">
    <property type="match status" value="1"/>
</dbReference>
<dbReference type="PANTHER" id="PTHR43719:SF11">
    <property type="entry name" value="HISTIDINE KINASE_RESPONSE REGULATOR, PUTATIVE-RELATED"/>
    <property type="match status" value="1"/>
</dbReference>
<dbReference type="Pfam" id="PF02518">
    <property type="entry name" value="HATPase_c"/>
    <property type="match status" value="1"/>
</dbReference>
<feature type="domain" description="Histidine kinase" evidence="6">
    <location>
        <begin position="563"/>
        <end position="806"/>
    </location>
</feature>
<gene>
    <name evidence="8" type="ORF">FE257_005876</name>
</gene>
<dbReference type="InterPro" id="IPR036097">
    <property type="entry name" value="HisK_dim/P_sf"/>
</dbReference>
<dbReference type="AlphaFoldDB" id="A0AAD4GV72"/>
<evidence type="ECO:0000259" key="7">
    <source>
        <dbReference type="PROSITE" id="PS50110"/>
    </source>
</evidence>
<dbReference type="InterPro" id="IPR004358">
    <property type="entry name" value="Sig_transdc_His_kin-like_C"/>
</dbReference>
<dbReference type="InterPro" id="IPR029016">
    <property type="entry name" value="GAF-like_dom_sf"/>
</dbReference>
<dbReference type="PROSITE" id="PS50109">
    <property type="entry name" value="HIS_KIN"/>
    <property type="match status" value="1"/>
</dbReference>
<evidence type="ECO:0000256" key="5">
    <source>
        <dbReference type="SAM" id="MobiDB-lite"/>
    </source>
</evidence>
<evidence type="ECO:0000256" key="3">
    <source>
        <dbReference type="ARBA" id="ARBA00022777"/>
    </source>
</evidence>
<dbReference type="SMART" id="SM00388">
    <property type="entry name" value="HisKA"/>
    <property type="match status" value="1"/>
</dbReference>
<dbReference type="InterPro" id="IPR003661">
    <property type="entry name" value="HisK_dim/P_dom"/>
</dbReference>
<dbReference type="InterPro" id="IPR036890">
    <property type="entry name" value="HATPase_C_sf"/>
</dbReference>
<protein>
    <recommendedName>
        <fullName evidence="10">Sensor histidine kinase/response regulator</fullName>
    </recommendedName>
</protein>
<dbReference type="Proteomes" id="UP001194746">
    <property type="component" value="Unassembled WGS sequence"/>
</dbReference>
<evidence type="ECO:0008006" key="10">
    <source>
        <dbReference type="Google" id="ProtNLM"/>
    </source>
</evidence>
<dbReference type="Gene3D" id="3.40.50.2300">
    <property type="match status" value="1"/>
</dbReference>
<dbReference type="InterPro" id="IPR050956">
    <property type="entry name" value="2C_system_His_kinase"/>
</dbReference>
<evidence type="ECO:0000256" key="2">
    <source>
        <dbReference type="ARBA" id="ARBA00022679"/>
    </source>
</evidence>
<dbReference type="SUPFAM" id="SSF47384">
    <property type="entry name" value="Homodimeric domain of signal transducing histidine kinase"/>
    <property type="match status" value="1"/>
</dbReference>
<dbReference type="Gene3D" id="3.30.565.10">
    <property type="entry name" value="Histidine kinase-like ATPase, C-terminal domain"/>
    <property type="match status" value="1"/>
</dbReference>
<evidence type="ECO:0000313" key="9">
    <source>
        <dbReference type="Proteomes" id="UP001194746"/>
    </source>
</evidence>
<accession>A0AAD4GV72</accession>
<dbReference type="PRINTS" id="PR00344">
    <property type="entry name" value="BCTRLSENSOR"/>
</dbReference>
<feature type="compositionally biased region" description="Polar residues" evidence="5">
    <location>
        <begin position="249"/>
        <end position="258"/>
    </location>
</feature>
<dbReference type="Pfam" id="PF00512">
    <property type="entry name" value="HisKA"/>
    <property type="match status" value="1"/>
</dbReference>
<dbReference type="Pfam" id="PF00072">
    <property type="entry name" value="Response_reg"/>
    <property type="match status" value="1"/>
</dbReference>
<evidence type="ECO:0000313" key="8">
    <source>
        <dbReference type="EMBL" id="KAF9890471.1"/>
    </source>
</evidence>
<feature type="compositionally biased region" description="Polar residues" evidence="5">
    <location>
        <begin position="269"/>
        <end position="279"/>
    </location>
</feature>
<feature type="modified residue" description="4-aspartylphosphate" evidence="4">
    <location>
        <position position="1070"/>
    </location>
</feature>
<reference evidence="8" key="1">
    <citation type="journal article" date="2019" name="Beilstein J. Org. Chem.">
        <title>Nanangenines: drimane sesquiterpenoids as the dominant metabolite cohort of a novel Australian fungus, Aspergillus nanangensis.</title>
        <authorList>
            <person name="Lacey H.J."/>
            <person name="Gilchrist C.L.M."/>
            <person name="Crombie A."/>
            <person name="Kalaitzis J.A."/>
            <person name="Vuong D."/>
            <person name="Rutledge P.J."/>
            <person name="Turner P."/>
            <person name="Pitt J.I."/>
            <person name="Lacey E."/>
            <person name="Chooi Y.H."/>
            <person name="Piggott A.M."/>
        </authorList>
    </citation>
    <scope>NUCLEOTIDE SEQUENCE</scope>
    <source>
        <strain evidence="8">MST-FP2251</strain>
    </source>
</reference>
<feature type="compositionally biased region" description="Basic and acidic residues" evidence="5">
    <location>
        <begin position="286"/>
        <end position="324"/>
    </location>
</feature>
<dbReference type="CDD" id="cd00082">
    <property type="entry name" value="HisKA"/>
    <property type="match status" value="1"/>
</dbReference>
<keyword evidence="1 4" id="KW-0597">Phosphoprotein</keyword>
<dbReference type="SUPFAM" id="SSF52172">
    <property type="entry name" value="CheY-like"/>
    <property type="match status" value="1"/>
</dbReference>
<dbReference type="SUPFAM" id="SSF55874">
    <property type="entry name" value="ATPase domain of HSP90 chaperone/DNA topoisomerase II/histidine kinase"/>
    <property type="match status" value="1"/>
</dbReference>
<dbReference type="CDD" id="cd17546">
    <property type="entry name" value="REC_hyHK_CKI1_RcsC-like"/>
    <property type="match status" value="1"/>
</dbReference>
<dbReference type="InterPro" id="IPR003594">
    <property type="entry name" value="HATPase_dom"/>
</dbReference>
<dbReference type="SMART" id="SM00387">
    <property type="entry name" value="HATPase_c"/>
    <property type="match status" value="1"/>
</dbReference>
<feature type="domain" description="Response regulatory" evidence="7">
    <location>
        <begin position="1019"/>
        <end position="1139"/>
    </location>
</feature>
<dbReference type="PROSITE" id="PS50110">
    <property type="entry name" value="RESPONSE_REGULATORY"/>
    <property type="match status" value="1"/>
</dbReference>
<dbReference type="SMART" id="SM00448">
    <property type="entry name" value="REC"/>
    <property type="match status" value="1"/>
</dbReference>